<name>X0Y3S1_9ZZZZ</name>
<dbReference type="InterPro" id="IPR011990">
    <property type="entry name" value="TPR-like_helical_dom_sf"/>
</dbReference>
<sequence length="82" mass="9505">KVDVSIDEKKDKDSAIMNTKKAMPDSKFSKKAAIQTALLYRKEGKIEEAVNYLNDVLKKIPDDPELLFYLGLFYEETKEFEK</sequence>
<dbReference type="EMBL" id="BARS01058802">
    <property type="protein sequence ID" value="GAG41957.1"/>
    <property type="molecule type" value="Genomic_DNA"/>
</dbReference>
<dbReference type="Pfam" id="PF13428">
    <property type="entry name" value="TPR_14"/>
    <property type="match status" value="1"/>
</dbReference>
<dbReference type="InterPro" id="IPR019734">
    <property type="entry name" value="TPR_rpt"/>
</dbReference>
<organism evidence="1">
    <name type="scientific">marine sediment metagenome</name>
    <dbReference type="NCBI Taxonomy" id="412755"/>
    <lineage>
        <taxon>unclassified sequences</taxon>
        <taxon>metagenomes</taxon>
        <taxon>ecological metagenomes</taxon>
    </lineage>
</organism>
<feature type="non-terminal residue" evidence="1">
    <location>
        <position position="1"/>
    </location>
</feature>
<evidence type="ECO:0000313" key="1">
    <source>
        <dbReference type="EMBL" id="GAG41957.1"/>
    </source>
</evidence>
<dbReference type="PROSITE" id="PS50005">
    <property type="entry name" value="TPR"/>
    <property type="match status" value="1"/>
</dbReference>
<dbReference type="Gene3D" id="1.25.40.10">
    <property type="entry name" value="Tetratricopeptide repeat domain"/>
    <property type="match status" value="1"/>
</dbReference>
<feature type="non-terminal residue" evidence="1">
    <location>
        <position position="82"/>
    </location>
</feature>
<dbReference type="AlphaFoldDB" id="X0Y3S1"/>
<accession>X0Y3S1</accession>
<gene>
    <name evidence="1" type="ORF">S01H1_85549</name>
</gene>
<comment type="caution">
    <text evidence="1">The sequence shown here is derived from an EMBL/GenBank/DDBJ whole genome shotgun (WGS) entry which is preliminary data.</text>
</comment>
<dbReference type="SUPFAM" id="SSF48452">
    <property type="entry name" value="TPR-like"/>
    <property type="match status" value="1"/>
</dbReference>
<proteinExistence type="predicted"/>
<protein>
    <submittedName>
        <fullName evidence="1">Uncharacterized protein</fullName>
    </submittedName>
</protein>
<reference evidence="1" key="1">
    <citation type="journal article" date="2014" name="Front. Microbiol.">
        <title>High frequency of phylogenetically diverse reductive dehalogenase-homologous genes in deep subseafloor sedimentary metagenomes.</title>
        <authorList>
            <person name="Kawai M."/>
            <person name="Futagami T."/>
            <person name="Toyoda A."/>
            <person name="Takaki Y."/>
            <person name="Nishi S."/>
            <person name="Hori S."/>
            <person name="Arai W."/>
            <person name="Tsubouchi T."/>
            <person name="Morono Y."/>
            <person name="Uchiyama I."/>
            <person name="Ito T."/>
            <person name="Fujiyama A."/>
            <person name="Inagaki F."/>
            <person name="Takami H."/>
        </authorList>
    </citation>
    <scope>NUCLEOTIDE SEQUENCE</scope>
    <source>
        <strain evidence="1">Expedition CK06-06</strain>
    </source>
</reference>